<dbReference type="EMBL" id="JBHUJB010000049">
    <property type="protein sequence ID" value="MFD2159656.1"/>
    <property type="molecule type" value="Genomic_DNA"/>
</dbReference>
<dbReference type="InterPro" id="IPR006660">
    <property type="entry name" value="Arsenate_reductase-like"/>
</dbReference>
<organism evidence="3 4">
    <name type="scientific">Rubritalea tangerina</name>
    <dbReference type="NCBI Taxonomy" id="430798"/>
    <lineage>
        <taxon>Bacteria</taxon>
        <taxon>Pseudomonadati</taxon>
        <taxon>Verrucomicrobiota</taxon>
        <taxon>Verrucomicrobiia</taxon>
        <taxon>Verrucomicrobiales</taxon>
        <taxon>Rubritaleaceae</taxon>
        <taxon>Rubritalea</taxon>
    </lineage>
</organism>
<proteinExistence type="inferred from homology"/>
<dbReference type="SUPFAM" id="SSF52833">
    <property type="entry name" value="Thioredoxin-like"/>
    <property type="match status" value="1"/>
</dbReference>
<dbReference type="Gene3D" id="3.40.30.10">
    <property type="entry name" value="Glutaredoxin"/>
    <property type="match status" value="1"/>
</dbReference>
<dbReference type="NCBIfam" id="TIGR01617">
    <property type="entry name" value="arsC_related"/>
    <property type="match status" value="1"/>
</dbReference>
<dbReference type="InterPro" id="IPR006504">
    <property type="entry name" value="Tscrpt_reg_Spx/MgsR"/>
</dbReference>
<evidence type="ECO:0000313" key="4">
    <source>
        <dbReference type="Proteomes" id="UP001597389"/>
    </source>
</evidence>
<dbReference type="CDD" id="cd03036">
    <property type="entry name" value="ArsC_like"/>
    <property type="match status" value="1"/>
</dbReference>
<comment type="similarity">
    <text evidence="1 2">Belongs to the ArsC family.</text>
</comment>
<dbReference type="InterPro" id="IPR036249">
    <property type="entry name" value="Thioredoxin-like_sf"/>
</dbReference>
<gene>
    <name evidence="3" type="ORF">ACFSW8_12165</name>
</gene>
<evidence type="ECO:0000256" key="2">
    <source>
        <dbReference type="PROSITE-ProRule" id="PRU01282"/>
    </source>
</evidence>
<dbReference type="PROSITE" id="PS51354">
    <property type="entry name" value="GLUTAREDOXIN_2"/>
    <property type="match status" value="1"/>
</dbReference>
<keyword evidence="4" id="KW-1185">Reference proteome</keyword>
<dbReference type="Proteomes" id="UP001597389">
    <property type="component" value="Unassembled WGS sequence"/>
</dbReference>
<dbReference type="PROSITE" id="PS51353">
    <property type="entry name" value="ARSC"/>
    <property type="match status" value="1"/>
</dbReference>
<evidence type="ECO:0000256" key="1">
    <source>
        <dbReference type="ARBA" id="ARBA00007198"/>
    </source>
</evidence>
<protein>
    <submittedName>
        <fullName evidence="3">Arsenate reductase family protein</fullName>
    </submittedName>
</protein>
<dbReference type="Pfam" id="PF03960">
    <property type="entry name" value="ArsC"/>
    <property type="match status" value="1"/>
</dbReference>
<evidence type="ECO:0000313" key="3">
    <source>
        <dbReference type="EMBL" id="MFD2159656.1"/>
    </source>
</evidence>
<dbReference type="PANTHER" id="PTHR30041:SF8">
    <property type="entry name" value="PROTEIN YFFB"/>
    <property type="match status" value="1"/>
</dbReference>
<comment type="caution">
    <text evidence="3">The sequence shown here is derived from an EMBL/GenBank/DDBJ whole genome shotgun (WGS) entry which is preliminary data.</text>
</comment>
<reference evidence="4" key="1">
    <citation type="journal article" date="2019" name="Int. J. Syst. Evol. Microbiol.">
        <title>The Global Catalogue of Microorganisms (GCM) 10K type strain sequencing project: providing services to taxonomists for standard genome sequencing and annotation.</title>
        <authorList>
            <consortium name="The Broad Institute Genomics Platform"/>
            <consortium name="The Broad Institute Genome Sequencing Center for Infectious Disease"/>
            <person name="Wu L."/>
            <person name="Ma J."/>
        </authorList>
    </citation>
    <scope>NUCLEOTIDE SEQUENCE [LARGE SCALE GENOMIC DNA]</scope>
    <source>
        <strain evidence="4">CCUG 57942</strain>
    </source>
</reference>
<accession>A0ABW4ZCE3</accession>
<dbReference type="PANTHER" id="PTHR30041">
    <property type="entry name" value="ARSENATE REDUCTASE"/>
    <property type="match status" value="1"/>
</dbReference>
<sequence length="117" mass="12948">MAVRYYSYKNCGTCRKAKKWLVERGVAFEEVAIRDTPPSIEEFQKALAAGYSLKALFNSSGGDYRELGMKDKLPNLSEAEALELLAGRGNLVKRPFVILDTGALVGFKEADWQKALG</sequence>
<name>A0ABW4ZCE3_9BACT</name>
<dbReference type="RefSeq" id="WP_377089551.1">
    <property type="nucleotide sequence ID" value="NZ_JBHSJL010000014.1"/>
</dbReference>